<keyword evidence="6" id="KW-0804">Transcription</keyword>
<evidence type="ECO:0000256" key="5">
    <source>
        <dbReference type="ARBA" id="ARBA00023159"/>
    </source>
</evidence>
<feature type="compositionally biased region" description="Acidic residues" evidence="8">
    <location>
        <begin position="448"/>
        <end position="463"/>
    </location>
</feature>
<evidence type="ECO:0000313" key="11">
    <source>
        <dbReference type="Proteomes" id="UP000053593"/>
    </source>
</evidence>
<dbReference type="PANTHER" id="PTHR15970:SF2">
    <property type="entry name" value="ELL-ASSOCIATED FACTOR EAF"/>
    <property type="match status" value="1"/>
</dbReference>
<dbReference type="Proteomes" id="UP000053593">
    <property type="component" value="Unassembled WGS sequence"/>
</dbReference>
<feature type="compositionally biased region" description="Pro residues" evidence="8">
    <location>
        <begin position="207"/>
        <end position="217"/>
    </location>
</feature>
<feature type="compositionally biased region" description="Pro residues" evidence="8">
    <location>
        <begin position="308"/>
        <end position="317"/>
    </location>
</feature>
<dbReference type="HOGENOM" id="CLU_017136_0_0_1"/>
<dbReference type="GO" id="GO:0006368">
    <property type="term" value="P:transcription elongation by RNA polymerase II"/>
    <property type="evidence" value="ECO:0007669"/>
    <property type="project" value="InterPro"/>
</dbReference>
<evidence type="ECO:0000256" key="2">
    <source>
        <dbReference type="ARBA" id="ARBA00007798"/>
    </source>
</evidence>
<dbReference type="GO" id="GO:0003711">
    <property type="term" value="F:transcription elongation factor activity"/>
    <property type="evidence" value="ECO:0007669"/>
    <property type="project" value="TreeGrafter"/>
</dbReference>
<comment type="similarity">
    <text evidence="2">Belongs to the EAF family.</text>
</comment>
<dbReference type="GO" id="GO:0032783">
    <property type="term" value="C:super elongation complex"/>
    <property type="evidence" value="ECO:0007669"/>
    <property type="project" value="InterPro"/>
</dbReference>
<feature type="compositionally biased region" description="Low complexity" evidence="8">
    <location>
        <begin position="323"/>
        <end position="338"/>
    </location>
</feature>
<dbReference type="OrthoDB" id="125903at2759"/>
<feature type="compositionally biased region" description="Low complexity" evidence="8">
    <location>
        <begin position="175"/>
        <end position="188"/>
    </location>
</feature>
<evidence type="ECO:0000256" key="1">
    <source>
        <dbReference type="ARBA" id="ARBA00004123"/>
    </source>
</evidence>
<feature type="region of interest" description="Disordered" evidence="8">
    <location>
        <begin position="59"/>
        <end position="86"/>
    </location>
</feature>
<dbReference type="InterPro" id="IPR027093">
    <property type="entry name" value="EAF_fam"/>
</dbReference>
<reference evidence="10 11" key="1">
    <citation type="submission" date="2014-04" db="EMBL/GenBank/DDBJ databases">
        <title>Evolutionary Origins and Diversification of the Mycorrhizal Mutualists.</title>
        <authorList>
            <consortium name="DOE Joint Genome Institute"/>
            <consortium name="Mycorrhizal Genomics Consortium"/>
            <person name="Kohler A."/>
            <person name="Kuo A."/>
            <person name="Nagy L.G."/>
            <person name="Floudas D."/>
            <person name="Copeland A."/>
            <person name="Barry K.W."/>
            <person name="Cichocki N."/>
            <person name="Veneault-Fourrey C."/>
            <person name="LaButti K."/>
            <person name="Lindquist E.A."/>
            <person name="Lipzen A."/>
            <person name="Lundell T."/>
            <person name="Morin E."/>
            <person name="Murat C."/>
            <person name="Riley R."/>
            <person name="Ohm R."/>
            <person name="Sun H."/>
            <person name="Tunlid A."/>
            <person name="Henrissat B."/>
            <person name="Grigoriev I.V."/>
            <person name="Hibbett D.S."/>
            <person name="Martin F."/>
        </authorList>
    </citation>
    <scope>NUCLEOTIDE SEQUENCE [LARGE SCALE GENOMIC DNA]</scope>
    <source>
        <strain evidence="10 11">FD-317 M1</strain>
    </source>
</reference>
<evidence type="ECO:0000259" key="9">
    <source>
        <dbReference type="Pfam" id="PF09816"/>
    </source>
</evidence>
<dbReference type="Pfam" id="PF09816">
    <property type="entry name" value="EAF"/>
    <property type="match status" value="1"/>
</dbReference>
<keyword evidence="4" id="KW-0805">Transcription regulation</keyword>
<gene>
    <name evidence="10" type="ORF">GYMLUDRAFT_904360</name>
</gene>
<feature type="domain" description="Transcription elongation factor Eaf N-terminal" evidence="9">
    <location>
        <begin position="17"/>
        <end position="131"/>
    </location>
</feature>
<dbReference type="AlphaFoldDB" id="A0A0D0C8X7"/>
<evidence type="ECO:0000313" key="10">
    <source>
        <dbReference type="EMBL" id="KIK54402.1"/>
    </source>
</evidence>
<feature type="compositionally biased region" description="Polar residues" evidence="8">
    <location>
        <begin position="151"/>
        <end position="165"/>
    </location>
</feature>
<evidence type="ECO:0000256" key="8">
    <source>
        <dbReference type="SAM" id="MobiDB-lite"/>
    </source>
</evidence>
<feature type="region of interest" description="Disordered" evidence="8">
    <location>
        <begin position="132"/>
        <end position="343"/>
    </location>
</feature>
<evidence type="ECO:0000256" key="4">
    <source>
        <dbReference type="ARBA" id="ARBA00023015"/>
    </source>
</evidence>
<feature type="region of interest" description="Disordered" evidence="8">
    <location>
        <begin position="441"/>
        <end position="463"/>
    </location>
</feature>
<dbReference type="PANTHER" id="PTHR15970">
    <property type="entry name" value="ELL-ASSOCIATED FACTOR EAF"/>
    <property type="match status" value="1"/>
</dbReference>
<keyword evidence="11" id="KW-1185">Reference proteome</keyword>
<organism evidence="10 11">
    <name type="scientific">Collybiopsis luxurians FD-317 M1</name>
    <dbReference type="NCBI Taxonomy" id="944289"/>
    <lineage>
        <taxon>Eukaryota</taxon>
        <taxon>Fungi</taxon>
        <taxon>Dikarya</taxon>
        <taxon>Basidiomycota</taxon>
        <taxon>Agaricomycotina</taxon>
        <taxon>Agaricomycetes</taxon>
        <taxon>Agaricomycetidae</taxon>
        <taxon>Agaricales</taxon>
        <taxon>Marasmiineae</taxon>
        <taxon>Omphalotaceae</taxon>
        <taxon>Collybiopsis</taxon>
        <taxon>Collybiopsis luxurians</taxon>
    </lineage>
</organism>
<comment type="subcellular location">
    <subcellularLocation>
        <location evidence="1">Nucleus</location>
    </subcellularLocation>
</comment>
<feature type="compositionally biased region" description="Low complexity" evidence="8">
    <location>
        <begin position="218"/>
        <end position="242"/>
    </location>
</feature>
<name>A0A0D0C8X7_9AGAR</name>
<dbReference type="InterPro" id="IPR019194">
    <property type="entry name" value="Tscrpt_elong_fac_Eaf_N"/>
</dbReference>
<feature type="compositionally biased region" description="Low complexity" evidence="8">
    <location>
        <begin position="77"/>
        <end position="86"/>
    </location>
</feature>
<proteinExistence type="inferred from homology"/>
<keyword evidence="5" id="KW-0010">Activator</keyword>
<sequence length="463" mass="49285">MPPSISNAWAPSPGKHQLNIGSSLGRALRARKGNGAPAPAKRNNLPEREFYSLRYGFKPSTIDSTKAGSLEVRRSGDGSSSSVTVEHASSQVYVFPGSEGPAKDWVCVLIYDEGTGGYTLEKLESSFALNNPEKRAGTTRPSHSPPAHTPDYSTPSAGFNTQTNGPDADLEEILPDSLLSSSKKPAPKTLDEDEEDIPLKAQVIPASAPPPVQPRKPLPQSRAPPSSSSASGTPKSATSKPAPKLKKSAKRATPTFSDAEEEQLEVGRPTKRARATPIPPPPAPEPKRALSPSRLELPGMSDAVVQPLPVPGQPKPSPSTIQPSAPMALSPLPPSAYSDSEEEDDWIEVAGHGHAPASAPVAPPVMEDEGGEEIDINEFETLMNAEMNAQMDVHIEMEEDEQEQEQEQEQDSMFGEDDFLAAAIPEEATPVLPKVPISLKQFVGGGDSADEDDYSSSDESDDD</sequence>
<accession>A0A0D0C8X7</accession>
<keyword evidence="3" id="KW-0597">Phosphoprotein</keyword>
<evidence type="ECO:0000256" key="7">
    <source>
        <dbReference type="ARBA" id="ARBA00023242"/>
    </source>
</evidence>
<evidence type="ECO:0000256" key="6">
    <source>
        <dbReference type="ARBA" id="ARBA00023163"/>
    </source>
</evidence>
<evidence type="ECO:0000256" key="3">
    <source>
        <dbReference type="ARBA" id="ARBA00022553"/>
    </source>
</evidence>
<keyword evidence="7" id="KW-0539">Nucleus</keyword>
<protein>
    <recommendedName>
        <fullName evidence="9">Transcription elongation factor Eaf N-terminal domain-containing protein</fullName>
    </recommendedName>
</protein>
<dbReference type="EMBL" id="KN834816">
    <property type="protein sequence ID" value="KIK54402.1"/>
    <property type="molecule type" value="Genomic_DNA"/>
</dbReference>